<name>F0W406_9STRA</name>
<organism evidence="3">
    <name type="scientific">Albugo laibachii Nc14</name>
    <dbReference type="NCBI Taxonomy" id="890382"/>
    <lineage>
        <taxon>Eukaryota</taxon>
        <taxon>Sar</taxon>
        <taxon>Stramenopiles</taxon>
        <taxon>Oomycota</taxon>
        <taxon>Peronosporomycetes</taxon>
        <taxon>Albuginales</taxon>
        <taxon>Albuginaceae</taxon>
        <taxon>Albugo</taxon>
    </lineage>
</organism>
<dbReference type="InterPro" id="IPR001878">
    <property type="entry name" value="Znf_CCHC"/>
</dbReference>
<dbReference type="HOGENOM" id="CLU_152247_0_0_1"/>
<gene>
    <name evidence="3" type="primary">AlNc14C15G1700</name>
    <name evidence="3" type="ORF">ALNC14_019460</name>
</gene>
<accession>F0W406</accession>
<sequence>MKFSAQNYQDASDLFMAKKSTGSLWSETLSFLSAVDDAMGRVDDILLESVIKYAHPAFTKALMARVDTNRFDLRRQAEELCHFAQLMDYDTRRQAPREAKSWIFDRVGAVRELEHAKPQRTEKCYKCGKIEHSKRDCRKKG</sequence>
<dbReference type="EMBL" id="FR824060">
    <property type="protein sequence ID" value="CCA15803.1"/>
    <property type="molecule type" value="Genomic_DNA"/>
</dbReference>
<dbReference type="SUPFAM" id="SSF57756">
    <property type="entry name" value="Retrovirus zinc finger-like domains"/>
    <property type="match status" value="1"/>
</dbReference>
<protein>
    <submittedName>
        <fullName evidence="3">AlNc14C15G1700 protein</fullName>
    </submittedName>
</protein>
<dbReference type="Pfam" id="PF00098">
    <property type="entry name" value="zf-CCHC"/>
    <property type="match status" value="1"/>
</dbReference>
<evidence type="ECO:0000313" key="3">
    <source>
        <dbReference type="EMBL" id="CCA15803.1"/>
    </source>
</evidence>
<dbReference type="PROSITE" id="PS50158">
    <property type="entry name" value="ZF_CCHC"/>
    <property type="match status" value="1"/>
</dbReference>
<feature type="domain" description="CCHC-type" evidence="2">
    <location>
        <begin position="123"/>
        <end position="139"/>
    </location>
</feature>
<proteinExistence type="predicted"/>
<dbReference type="InterPro" id="IPR036875">
    <property type="entry name" value="Znf_CCHC_sf"/>
</dbReference>
<reference evidence="3" key="2">
    <citation type="submission" date="2011-02" db="EMBL/GenBank/DDBJ databases">
        <authorList>
            <person name="MacLean D."/>
        </authorList>
    </citation>
    <scope>NUCLEOTIDE SEQUENCE</scope>
</reference>
<keyword evidence="1" id="KW-0479">Metal-binding</keyword>
<evidence type="ECO:0000256" key="1">
    <source>
        <dbReference type="PROSITE-ProRule" id="PRU00047"/>
    </source>
</evidence>
<reference evidence="3" key="1">
    <citation type="journal article" date="2011" name="PLoS Biol.">
        <title>Gene gain and loss during evolution of obligate parasitism in the white rust pathogen of Arabidopsis thaliana.</title>
        <authorList>
            <person name="Kemen E."/>
            <person name="Gardiner A."/>
            <person name="Schultz-Larsen T."/>
            <person name="Kemen A.C."/>
            <person name="Balmuth A.L."/>
            <person name="Robert-Seilaniantz A."/>
            <person name="Bailey K."/>
            <person name="Holub E."/>
            <person name="Studholme D.J."/>
            <person name="Maclean D."/>
            <person name="Jones J.D."/>
        </authorList>
    </citation>
    <scope>NUCLEOTIDE SEQUENCE</scope>
</reference>
<dbReference type="AlphaFoldDB" id="F0W406"/>
<evidence type="ECO:0000259" key="2">
    <source>
        <dbReference type="PROSITE" id="PS50158"/>
    </source>
</evidence>
<keyword evidence="1" id="KW-0862">Zinc</keyword>
<keyword evidence="1" id="KW-0863">Zinc-finger</keyword>
<dbReference type="GO" id="GO:0003676">
    <property type="term" value="F:nucleic acid binding"/>
    <property type="evidence" value="ECO:0007669"/>
    <property type="project" value="InterPro"/>
</dbReference>
<dbReference type="GO" id="GO:0008270">
    <property type="term" value="F:zinc ion binding"/>
    <property type="evidence" value="ECO:0007669"/>
    <property type="project" value="UniProtKB-KW"/>
</dbReference>
<dbReference type="SMART" id="SM00343">
    <property type="entry name" value="ZnF_C2HC"/>
    <property type="match status" value="1"/>
</dbReference>
<dbReference type="Gene3D" id="4.10.60.10">
    <property type="entry name" value="Zinc finger, CCHC-type"/>
    <property type="match status" value="1"/>
</dbReference>